<keyword evidence="7 13" id="KW-0479">Metal-binding</keyword>
<keyword evidence="11 14" id="KW-0503">Monooxygenase</keyword>
<keyword evidence="8 15" id="KW-1133">Transmembrane helix</keyword>
<proteinExistence type="inferred from homology"/>
<dbReference type="GO" id="GO:0020037">
    <property type="term" value="F:heme binding"/>
    <property type="evidence" value="ECO:0007669"/>
    <property type="project" value="InterPro"/>
</dbReference>
<evidence type="ECO:0000256" key="13">
    <source>
        <dbReference type="PIRSR" id="PIRSR602401-1"/>
    </source>
</evidence>
<feature type="transmembrane region" description="Helical" evidence="15">
    <location>
        <begin position="6"/>
        <end position="26"/>
    </location>
</feature>
<evidence type="ECO:0000313" key="16">
    <source>
        <dbReference type="EMBL" id="OAX34143.1"/>
    </source>
</evidence>
<evidence type="ECO:0000313" key="17">
    <source>
        <dbReference type="Proteomes" id="UP000092154"/>
    </source>
</evidence>
<name>A0A1B7MNG1_9AGAM</name>
<dbReference type="PRINTS" id="PR00463">
    <property type="entry name" value="EP450I"/>
</dbReference>
<evidence type="ECO:0000256" key="15">
    <source>
        <dbReference type="SAM" id="Phobius"/>
    </source>
</evidence>
<keyword evidence="10 13" id="KW-0408">Iron</keyword>
<dbReference type="GO" id="GO:0004497">
    <property type="term" value="F:monooxygenase activity"/>
    <property type="evidence" value="ECO:0007669"/>
    <property type="project" value="UniProtKB-KW"/>
</dbReference>
<dbReference type="GO" id="GO:0016020">
    <property type="term" value="C:membrane"/>
    <property type="evidence" value="ECO:0007669"/>
    <property type="project" value="UniProtKB-SubCell"/>
</dbReference>
<keyword evidence="5 13" id="KW-0349">Heme</keyword>
<dbReference type="AlphaFoldDB" id="A0A1B7MNG1"/>
<evidence type="ECO:0000256" key="9">
    <source>
        <dbReference type="ARBA" id="ARBA00023002"/>
    </source>
</evidence>
<dbReference type="PANTHER" id="PTHR46300:SF2">
    <property type="entry name" value="CYTOCHROME P450 MONOOXYGENASE ALNH-RELATED"/>
    <property type="match status" value="1"/>
</dbReference>
<evidence type="ECO:0000256" key="2">
    <source>
        <dbReference type="ARBA" id="ARBA00004167"/>
    </source>
</evidence>
<dbReference type="STRING" id="1314800.A0A1B7MNG1"/>
<evidence type="ECO:0000256" key="12">
    <source>
        <dbReference type="ARBA" id="ARBA00023136"/>
    </source>
</evidence>
<evidence type="ECO:0000256" key="3">
    <source>
        <dbReference type="ARBA" id="ARBA00005179"/>
    </source>
</evidence>
<evidence type="ECO:0000256" key="1">
    <source>
        <dbReference type="ARBA" id="ARBA00001971"/>
    </source>
</evidence>
<dbReference type="GO" id="GO:0016705">
    <property type="term" value="F:oxidoreductase activity, acting on paired donors, with incorporation or reduction of molecular oxygen"/>
    <property type="evidence" value="ECO:0007669"/>
    <property type="project" value="InterPro"/>
</dbReference>
<keyword evidence="9 14" id="KW-0560">Oxidoreductase</keyword>
<comment type="pathway">
    <text evidence="3">Secondary metabolite biosynthesis.</text>
</comment>
<keyword evidence="6 15" id="KW-0812">Transmembrane</keyword>
<evidence type="ECO:0000256" key="7">
    <source>
        <dbReference type="ARBA" id="ARBA00022723"/>
    </source>
</evidence>
<dbReference type="InterPro" id="IPR050364">
    <property type="entry name" value="Cytochrome_P450_fung"/>
</dbReference>
<comment type="similarity">
    <text evidence="4 14">Belongs to the cytochrome P450 family.</text>
</comment>
<dbReference type="PANTHER" id="PTHR46300">
    <property type="entry name" value="P450, PUTATIVE (EUROFUNG)-RELATED-RELATED"/>
    <property type="match status" value="1"/>
</dbReference>
<dbReference type="Gene3D" id="1.10.630.10">
    <property type="entry name" value="Cytochrome P450"/>
    <property type="match status" value="1"/>
</dbReference>
<dbReference type="PROSITE" id="PS00086">
    <property type="entry name" value="CYTOCHROME_P450"/>
    <property type="match status" value="1"/>
</dbReference>
<evidence type="ECO:0000256" key="6">
    <source>
        <dbReference type="ARBA" id="ARBA00022692"/>
    </source>
</evidence>
<gene>
    <name evidence="16" type="ORF">K503DRAFT_803828</name>
</gene>
<evidence type="ECO:0000256" key="11">
    <source>
        <dbReference type="ARBA" id="ARBA00023033"/>
    </source>
</evidence>
<comment type="cofactor">
    <cofactor evidence="1 13">
        <name>heme</name>
        <dbReference type="ChEBI" id="CHEBI:30413"/>
    </cofactor>
</comment>
<dbReference type="InterPro" id="IPR001128">
    <property type="entry name" value="Cyt_P450"/>
</dbReference>
<dbReference type="Proteomes" id="UP000092154">
    <property type="component" value="Unassembled WGS sequence"/>
</dbReference>
<keyword evidence="17" id="KW-1185">Reference proteome</keyword>
<accession>A0A1B7MNG1</accession>
<evidence type="ECO:0000256" key="8">
    <source>
        <dbReference type="ARBA" id="ARBA00022989"/>
    </source>
</evidence>
<evidence type="ECO:0000256" key="5">
    <source>
        <dbReference type="ARBA" id="ARBA00022617"/>
    </source>
</evidence>
<reference evidence="16 17" key="1">
    <citation type="submission" date="2016-06" db="EMBL/GenBank/DDBJ databases">
        <title>Comparative genomics of the ectomycorrhizal sister species Rhizopogon vinicolor and Rhizopogon vesiculosus (Basidiomycota: Boletales) reveals a divergence of the mating type B locus.</title>
        <authorList>
            <consortium name="DOE Joint Genome Institute"/>
            <person name="Mujic A.B."/>
            <person name="Kuo A."/>
            <person name="Tritt A."/>
            <person name="Lipzen A."/>
            <person name="Chen C."/>
            <person name="Johnson J."/>
            <person name="Sharma A."/>
            <person name="Barry K."/>
            <person name="Grigoriev I.V."/>
            <person name="Spatafora J.W."/>
        </authorList>
    </citation>
    <scope>NUCLEOTIDE SEQUENCE [LARGE SCALE GENOMIC DNA]</scope>
    <source>
        <strain evidence="16 17">AM-OR11-026</strain>
    </source>
</reference>
<dbReference type="InParanoid" id="A0A1B7MNG1"/>
<dbReference type="SUPFAM" id="SSF48264">
    <property type="entry name" value="Cytochrome P450"/>
    <property type="match status" value="1"/>
</dbReference>
<keyword evidence="12 15" id="KW-0472">Membrane</keyword>
<dbReference type="CDD" id="cd11065">
    <property type="entry name" value="CYP64-like"/>
    <property type="match status" value="1"/>
</dbReference>
<evidence type="ECO:0000256" key="14">
    <source>
        <dbReference type="RuleBase" id="RU000461"/>
    </source>
</evidence>
<dbReference type="Pfam" id="PF00067">
    <property type="entry name" value="p450"/>
    <property type="match status" value="2"/>
</dbReference>
<organism evidence="16 17">
    <name type="scientific">Rhizopogon vinicolor AM-OR11-026</name>
    <dbReference type="NCBI Taxonomy" id="1314800"/>
    <lineage>
        <taxon>Eukaryota</taxon>
        <taxon>Fungi</taxon>
        <taxon>Dikarya</taxon>
        <taxon>Basidiomycota</taxon>
        <taxon>Agaricomycotina</taxon>
        <taxon>Agaricomycetes</taxon>
        <taxon>Agaricomycetidae</taxon>
        <taxon>Boletales</taxon>
        <taxon>Suillineae</taxon>
        <taxon>Rhizopogonaceae</taxon>
        <taxon>Rhizopogon</taxon>
    </lineage>
</organism>
<protein>
    <submittedName>
        <fullName evidence="16">Cytochrome P450</fullName>
    </submittedName>
</protein>
<dbReference type="PRINTS" id="PR00385">
    <property type="entry name" value="P450"/>
</dbReference>
<evidence type="ECO:0000256" key="10">
    <source>
        <dbReference type="ARBA" id="ARBA00023004"/>
    </source>
</evidence>
<dbReference type="InterPro" id="IPR017972">
    <property type="entry name" value="Cyt_P450_CS"/>
</dbReference>
<feature type="binding site" description="axial binding residue" evidence="13">
    <location>
        <position position="464"/>
    </location>
    <ligand>
        <name>heme</name>
        <dbReference type="ChEBI" id="CHEBI:30413"/>
    </ligand>
    <ligandPart>
        <name>Fe</name>
        <dbReference type="ChEBI" id="CHEBI:18248"/>
    </ligandPart>
</feature>
<dbReference type="EMBL" id="KV448653">
    <property type="protein sequence ID" value="OAX34143.1"/>
    <property type="molecule type" value="Genomic_DNA"/>
</dbReference>
<comment type="subcellular location">
    <subcellularLocation>
        <location evidence="2">Membrane</location>
        <topology evidence="2">Single-pass membrane protein</topology>
    </subcellularLocation>
</comment>
<dbReference type="GO" id="GO:0005506">
    <property type="term" value="F:iron ion binding"/>
    <property type="evidence" value="ECO:0007669"/>
    <property type="project" value="InterPro"/>
</dbReference>
<sequence>MLMDTSWVTASAFGGATALFLAFLVARRRSQAGLPYPPGPKPLPVIGNALHISITEPWLTYTAWKKIYGNLIRVRLIGMDFIIINSEKTARALLDQRSTVYSSRPVVPTSKFYGVEWNTVMLPYGPELRFHRKLFHHALRADSSLRQREIYLHRSRALLLNLLKDPEGFVVHIKGFIAAIVMGITYGYEVQTENDPYVSTVAELVGILEKGMSSERAAILSAFPFLTQIPAWFPGAKFKRDALRSRKLAQEVLDVPFEFVKTGIAAGTASQSLVSDCLKQVDEGGDGEAQEFVIKAVAATVFIGEGHHTSSLHRLQYFTRHLTAGFETSSSTLHAFILAMVLYPKVQAKAQAEINAVIGSTRLPDFEDRPSLPYVEAILREMLRWNPALPLAIPHATSTEDVFDGYCIPKGACVMINVWAMSRDEDKYPNADEFRPERHFAPDGSLTSDSLLNDPLFGFGRRICPGRFAAESMLWAAIVSILATFRIEKAKGADGLEIDVKEQFTTGLAIHPVPFRCAFVCRSAQKENILRDMTG</sequence>
<evidence type="ECO:0000256" key="4">
    <source>
        <dbReference type="ARBA" id="ARBA00010617"/>
    </source>
</evidence>
<dbReference type="InterPro" id="IPR002401">
    <property type="entry name" value="Cyt_P450_E_grp-I"/>
</dbReference>
<dbReference type="OrthoDB" id="2789670at2759"/>
<dbReference type="InterPro" id="IPR036396">
    <property type="entry name" value="Cyt_P450_sf"/>
</dbReference>